<dbReference type="InterPro" id="IPR001867">
    <property type="entry name" value="OmpR/PhoB-type_DNA-bd"/>
</dbReference>
<reference evidence="11" key="1">
    <citation type="submission" date="2015-07" db="EMBL/GenBank/DDBJ databases">
        <title>Draft genome sequence of the purine-degrading Gottschalkia purinilyticum DSM 1384 (formerly Clostridium purinilyticum).</title>
        <authorList>
            <person name="Poehlein A."/>
            <person name="Schiel-Bengelsdorf B."/>
            <person name="Bengelsdorf F.R."/>
            <person name="Daniel R."/>
            <person name="Duerre P."/>
        </authorList>
    </citation>
    <scope>NUCLEOTIDE SEQUENCE [LARGE SCALE GENOMIC DNA]</scope>
    <source>
        <strain evidence="11">DSM 1384</strain>
    </source>
</reference>
<comment type="caution">
    <text evidence="10">The sequence shown here is derived from an EMBL/GenBank/DDBJ whole genome shotgun (WGS) entry which is preliminary data.</text>
</comment>
<evidence type="ECO:0000256" key="4">
    <source>
        <dbReference type="ARBA" id="ARBA00023125"/>
    </source>
</evidence>
<dbReference type="InterPro" id="IPR039420">
    <property type="entry name" value="WalR-like"/>
</dbReference>
<dbReference type="STRING" id="1503.CLPU_15c00280"/>
<dbReference type="PROSITE" id="PS51755">
    <property type="entry name" value="OMPR_PHOB"/>
    <property type="match status" value="1"/>
</dbReference>
<dbReference type="CDD" id="cd00383">
    <property type="entry name" value="trans_reg_C"/>
    <property type="match status" value="1"/>
</dbReference>
<evidence type="ECO:0000256" key="6">
    <source>
        <dbReference type="PROSITE-ProRule" id="PRU00169"/>
    </source>
</evidence>
<feature type="domain" description="OmpR/PhoB-type" evidence="9">
    <location>
        <begin position="129"/>
        <end position="228"/>
    </location>
</feature>
<dbReference type="SMART" id="SM00448">
    <property type="entry name" value="REC"/>
    <property type="match status" value="1"/>
</dbReference>
<keyword evidence="11" id="KW-1185">Reference proteome</keyword>
<dbReference type="Pfam" id="PF00486">
    <property type="entry name" value="Trans_reg_C"/>
    <property type="match status" value="1"/>
</dbReference>
<keyword evidence="5" id="KW-0804">Transcription</keyword>
<dbReference type="PANTHER" id="PTHR48111">
    <property type="entry name" value="REGULATOR OF RPOS"/>
    <property type="match status" value="1"/>
</dbReference>
<keyword evidence="2" id="KW-0902">Two-component regulatory system</keyword>
<dbReference type="Proteomes" id="UP000037267">
    <property type="component" value="Unassembled WGS sequence"/>
</dbReference>
<dbReference type="AlphaFoldDB" id="A0A0L0W7N0"/>
<dbReference type="InterPro" id="IPR036388">
    <property type="entry name" value="WH-like_DNA-bd_sf"/>
</dbReference>
<dbReference type="SUPFAM" id="SSF46894">
    <property type="entry name" value="C-terminal effector domain of the bipartite response regulators"/>
    <property type="match status" value="1"/>
</dbReference>
<dbReference type="GO" id="GO:0000976">
    <property type="term" value="F:transcription cis-regulatory region binding"/>
    <property type="evidence" value="ECO:0007669"/>
    <property type="project" value="TreeGrafter"/>
</dbReference>
<dbReference type="PROSITE" id="PS50110">
    <property type="entry name" value="RESPONSE_REGULATORY"/>
    <property type="match status" value="1"/>
</dbReference>
<evidence type="ECO:0000313" key="11">
    <source>
        <dbReference type="Proteomes" id="UP000037267"/>
    </source>
</evidence>
<dbReference type="Pfam" id="PF00072">
    <property type="entry name" value="Response_reg"/>
    <property type="match status" value="1"/>
</dbReference>
<dbReference type="Gene3D" id="3.40.50.2300">
    <property type="match status" value="1"/>
</dbReference>
<evidence type="ECO:0000259" key="9">
    <source>
        <dbReference type="PROSITE" id="PS51755"/>
    </source>
</evidence>
<keyword evidence="4 7" id="KW-0238">DNA-binding</keyword>
<evidence type="ECO:0000256" key="2">
    <source>
        <dbReference type="ARBA" id="ARBA00023012"/>
    </source>
</evidence>
<evidence type="ECO:0000313" key="10">
    <source>
        <dbReference type="EMBL" id="KNF07534.1"/>
    </source>
</evidence>
<dbReference type="Gene3D" id="6.10.250.690">
    <property type="match status" value="1"/>
</dbReference>
<gene>
    <name evidence="10" type="primary">phoP</name>
    <name evidence="10" type="ORF">CLPU_15c00280</name>
</gene>
<dbReference type="GO" id="GO:0005829">
    <property type="term" value="C:cytosol"/>
    <property type="evidence" value="ECO:0007669"/>
    <property type="project" value="TreeGrafter"/>
</dbReference>
<dbReference type="GO" id="GO:0000156">
    <property type="term" value="F:phosphorelay response regulator activity"/>
    <property type="evidence" value="ECO:0007669"/>
    <property type="project" value="TreeGrafter"/>
</dbReference>
<dbReference type="SUPFAM" id="SSF52172">
    <property type="entry name" value="CheY-like"/>
    <property type="match status" value="1"/>
</dbReference>
<dbReference type="InterPro" id="IPR001789">
    <property type="entry name" value="Sig_transdc_resp-reg_receiver"/>
</dbReference>
<evidence type="ECO:0000259" key="8">
    <source>
        <dbReference type="PROSITE" id="PS50110"/>
    </source>
</evidence>
<feature type="domain" description="Response regulatory" evidence="8">
    <location>
        <begin position="3"/>
        <end position="118"/>
    </location>
</feature>
<dbReference type="GO" id="GO:0006355">
    <property type="term" value="P:regulation of DNA-templated transcription"/>
    <property type="evidence" value="ECO:0007669"/>
    <property type="project" value="InterPro"/>
</dbReference>
<evidence type="ECO:0000256" key="3">
    <source>
        <dbReference type="ARBA" id="ARBA00023015"/>
    </source>
</evidence>
<evidence type="ECO:0000256" key="1">
    <source>
        <dbReference type="ARBA" id="ARBA00022553"/>
    </source>
</evidence>
<evidence type="ECO:0000256" key="5">
    <source>
        <dbReference type="ARBA" id="ARBA00023163"/>
    </source>
</evidence>
<evidence type="ECO:0000256" key="7">
    <source>
        <dbReference type="PROSITE-ProRule" id="PRU01091"/>
    </source>
</evidence>
<protein>
    <submittedName>
        <fullName evidence="10">Alkaline phosphatase synthesis transcriptional regulatory protein PhoP</fullName>
    </submittedName>
</protein>
<accession>A0A0L0W7N0</accession>
<proteinExistence type="predicted"/>
<dbReference type="FunFam" id="3.40.50.2300:FF:000001">
    <property type="entry name" value="DNA-binding response regulator PhoB"/>
    <property type="match status" value="1"/>
</dbReference>
<feature type="modified residue" description="4-aspartylphosphate" evidence="6">
    <location>
        <position position="53"/>
    </location>
</feature>
<dbReference type="EMBL" id="LGSS01000015">
    <property type="protein sequence ID" value="KNF07534.1"/>
    <property type="molecule type" value="Genomic_DNA"/>
</dbReference>
<dbReference type="SMART" id="SM00862">
    <property type="entry name" value="Trans_reg_C"/>
    <property type="match status" value="1"/>
</dbReference>
<keyword evidence="3" id="KW-0805">Transcription regulation</keyword>
<dbReference type="InterPro" id="IPR011006">
    <property type="entry name" value="CheY-like_superfamily"/>
</dbReference>
<dbReference type="FunFam" id="1.10.10.10:FF:000018">
    <property type="entry name" value="DNA-binding response regulator ResD"/>
    <property type="match status" value="1"/>
</dbReference>
<dbReference type="PANTHER" id="PTHR48111:SF54">
    <property type="entry name" value="STAGE 0 SPORULATION PROTEIN A HOMOLOG"/>
    <property type="match status" value="1"/>
</dbReference>
<dbReference type="Gene3D" id="1.10.10.10">
    <property type="entry name" value="Winged helix-like DNA-binding domain superfamily/Winged helix DNA-binding domain"/>
    <property type="match status" value="1"/>
</dbReference>
<keyword evidence="1 6" id="KW-0597">Phosphoprotein</keyword>
<dbReference type="InterPro" id="IPR016032">
    <property type="entry name" value="Sig_transdc_resp-reg_C-effctor"/>
</dbReference>
<organism evidence="10 11">
    <name type="scientific">Gottschalkia purinilytica</name>
    <name type="common">Clostridium purinilyticum</name>
    <dbReference type="NCBI Taxonomy" id="1503"/>
    <lineage>
        <taxon>Bacteria</taxon>
        <taxon>Bacillati</taxon>
        <taxon>Bacillota</taxon>
        <taxon>Tissierellia</taxon>
        <taxon>Tissierellales</taxon>
        <taxon>Gottschalkiaceae</taxon>
        <taxon>Gottschalkia</taxon>
    </lineage>
</organism>
<feature type="DNA-binding region" description="OmpR/PhoB-type" evidence="7">
    <location>
        <begin position="129"/>
        <end position="228"/>
    </location>
</feature>
<dbReference type="OrthoDB" id="9790442at2"/>
<name>A0A0L0W7N0_GOTPU</name>
<dbReference type="RefSeq" id="WP_050356121.1">
    <property type="nucleotide sequence ID" value="NZ_LGSS01000015.1"/>
</dbReference>
<sequence length="230" mass="26418">MARVLVLEDEDDIRAFIVINLKRAGYEVLQAGTGEEALEIVNNSNDIDMAVLDVMLPGIDGFEVCRKIREKDRNMGIIMLTAKSQELDKISGLTMGADDYMIKPFSPMELVARIDALARRVEMLNGGKQKNLVSGPFRIDTAARVVLKNEVEIDLTQIEYSIMKLFIENEEQSLTREEILNSVWGENYFGDPKIVDVNIRRLRRKIEDDPSNPKYIKTIWGYGYRWRKEE</sequence>
<dbReference type="GO" id="GO:0032993">
    <property type="term" value="C:protein-DNA complex"/>
    <property type="evidence" value="ECO:0007669"/>
    <property type="project" value="TreeGrafter"/>
</dbReference>
<dbReference type="PATRIC" id="fig|1503.3.peg.569"/>